<dbReference type="AlphaFoldDB" id="A0A0P0C7X1"/>
<dbReference type="KEGG" id="rti:DC20_11835"/>
<dbReference type="PATRIC" id="fig|512763.3.peg.2595"/>
<evidence type="ECO:0000313" key="2">
    <source>
        <dbReference type="Proteomes" id="UP000061382"/>
    </source>
</evidence>
<sequence>MDKQDFVLLTLFCKVKRHLEPEDHPTSSYEIAQETHLSLDQTLAVCDDLVQEGFVKISPLHTPPLVYLTLPGLARARRMEADCPISKGYSA</sequence>
<proteinExistence type="predicted"/>
<evidence type="ECO:0000313" key="1">
    <source>
        <dbReference type="EMBL" id="ALI99537.1"/>
    </source>
</evidence>
<dbReference type="EMBL" id="CP012643">
    <property type="protein sequence ID" value="ALI99537.1"/>
    <property type="molecule type" value="Genomic_DNA"/>
</dbReference>
<keyword evidence="2" id="KW-1185">Reference proteome</keyword>
<dbReference type="Proteomes" id="UP000061382">
    <property type="component" value="Chromosome"/>
</dbReference>
<name>A0A0P0C7X1_9BACT</name>
<protein>
    <recommendedName>
        <fullName evidence="3">MarR family transcriptional regulator</fullName>
    </recommendedName>
</protein>
<accession>A0A0P0C7X1</accession>
<organism evidence="1 2">
    <name type="scientific">Rufibacter tibetensis</name>
    <dbReference type="NCBI Taxonomy" id="512763"/>
    <lineage>
        <taxon>Bacteria</taxon>
        <taxon>Pseudomonadati</taxon>
        <taxon>Bacteroidota</taxon>
        <taxon>Cytophagia</taxon>
        <taxon>Cytophagales</taxon>
        <taxon>Hymenobacteraceae</taxon>
        <taxon>Rufibacter</taxon>
    </lineage>
</organism>
<evidence type="ECO:0008006" key="3">
    <source>
        <dbReference type="Google" id="ProtNLM"/>
    </source>
</evidence>
<reference evidence="1 2" key="1">
    <citation type="submission" date="2015-08" db="EMBL/GenBank/DDBJ databases">
        <title>Complete genome sequence of Rufibacter tibetensis strain 1351t, a radiation-resistant bacterium from tibet plateau.</title>
        <authorList>
            <person name="Dai J."/>
        </authorList>
    </citation>
    <scope>NUCLEOTIDE SEQUENCE [LARGE SCALE GENOMIC DNA]</scope>
    <source>
        <strain evidence="1 2">1351</strain>
    </source>
</reference>
<gene>
    <name evidence="1" type="ORF">DC20_11835</name>
</gene>